<keyword evidence="7" id="KW-0998">Cell outer membrane</keyword>
<dbReference type="Gene3D" id="2.40.170.20">
    <property type="entry name" value="TonB-dependent receptor, beta-barrel domain"/>
    <property type="match status" value="1"/>
</dbReference>
<dbReference type="InterPro" id="IPR012910">
    <property type="entry name" value="Plug_dom"/>
</dbReference>
<dbReference type="PANTHER" id="PTHR30069:SF29">
    <property type="entry name" value="HEMOGLOBIN AND HEMOGLOBIN-HAPTOGLOBIN-BINDING PROTEIN 1-RELATED"/>
    <property type="match status" value="1"/>
</dbReference>
<dbReference type="Proteomes" id="UP001207918">
    <property type="component" value="Unassembled WGS sequence"/>
</dbReference>
<keyword evidence="6" id="KW-0472">Membrane</keyword>
<evidence type="ECO:0000256" key="7">
    <source>
        <dbReference type="ARBA" id="ARBA00023237"/>
    </source>
</evidence>
<dbReference type="Gene3D" id="2.60.40.1120">
    <property type="entry name" value="Carboxypeptidase-like, regulatory domain"/>
    <property type="match status" value="1"/>
</dbReference>
<organism evidence="9 10">
    <name type="scientific">Fodinibius salsisoli</name>
    <dbReference type="NCBI Taxonomy" id="2820877"/>
    <lineage>
        <taxon>Bacteria</taxon>
        <taxon>Pseudomonadati</taxon>
        <taxon>Balneolota</taxon>
        <taxon>Balneolia</taxon>
        <taxon>Balneolales</taxon>
        <taxon>Balneolaceae</taxon>
        <taxon>Fodinibius</taxon>
    </lineage>
</organism>
<comment type="caution">
    <text evidence="9">The sequence shown here is derived from an EMBL/GenBank/DDBJ whole genome shotgun (WGS) entry which is preliminary data.</text>
</comment>
<dbReference type="Gene3D" id="2.170.130.10">
    <property type="entry name" value="TonB-dependent receptor, plug domain"/>
    <property type="match status" value="1"/>
</dbReference>
<keyword evidence="5" id="KW-0732">Signal</keyword>
<evidence type="ECO:0000313" key="9">
    <source>
        <dbReference type="EMBL" id="MCW9707449.1"/>
    </source>
</evidence>
<comment type="subcellular location">
    <subcellularLocation>
        <location evidence="1">Cell outer membrane</location>
        <topology evidence="1">Multi-pass membrane protein</topology>
    </subcellularLocation>
</comment>
<dbReference type="InterPro" id="IPR039426">
    <property type="entry name" value="TonB-dep_rcpt-like"/>
</dbReference>
<keyword evidence="9" id="KW-0675">Receptor</keyword>
<keyword evidence="3" id="KW-1134">Transmembrane beta strand</keyword>
<gene>
    <name evidence="9" type="ORF">J6I44_11335</name>
</gene>
<evidence type="ECO:0000259" key="8">
    <source>
        <dbReference type="Pfam" id="PF07715"/>
    </source>
</evidence>
<dbReference type="Pfam" id="PF07715">
    <property type="entry name" value="Plug"/>
    <property type="match status" value="1"/>
</dbReference>
<evidence type="ECO:0000256" key="3">
    <source>
        <dbReference type="ARBA" id="ARBA00022452"/>
    </source>
</evidence>
<evidence type="ECO:0000256" key="6">
    <source>
        <dbReference type="ARBA" id="ARBA00023136"/>
    </source>
</evidence>
<dbReference type="SUPFAM" id="SSF56935">
    <property type="entry name" value="Porins"/>
    <property type="match status" value="1"/>
</dbReference>
<proteinExistence type="predicted"/>
<evidence type="ECO:0000256" key="5">
    <source>
        <dbReference type="ARBA" id="ARBA00022729"/>
    </source>
</evidence>
<name>A0ABT3PNM1_9BACT</name>
<keyword evidence="10" id="KW-1185">Reference proteome</keyword>
<evidence type="ECO:0000256" key="2">
    <source>
        <dbReference type="ARBA" id="ARBA00022448"/>
    </source>
</evidence>
<keyword evidence="2" id="KW-0813">Transport</keyword>
<evidence type="ECO:0000256" key="4">
    <source>
        <dbReference type="ARBA" id="ARBA00022692"/>
    </source>
</evidence>
<accession>A0ABT3PNM1</accession>
<dbReference type="EMBL" id="JAGGJA010000007">
    <property type="protein sequence ID" value="MCW9707449.1"/>
    <property type="molecule type" value="Genomic_DNA"/>
</dbReference>
<dbReference type="RefSeq" id="WP_265766235.1">
    <property type="nucleotide sequence ID" value="NZ_JAGGJA010000007.1"/>
</dbReference>
<reference evidence="9 10" key="1">
    <citation type="submission" date="2021-03" db="EMBL/GenBank/DDBJ databases">
        <title>Aliifodinibius sp. nov., a new bacterium isolated from saline soil.</title>
        <authorList>
            <person name="Galisteo C."/>
            <person name="De La Haba R."/>
            <person name="Sanchez-Porro C."/>
            <person name="Ventosa A."/>
        </authorList>
    </citation>
    <scope>NUCLEOTIDE SEQUENCE [LARGE SCALE GENOMIC DNA]</scope>
    <source>
        <strain evidence="9 10">1BSP15-2V2</strain>
    </source>
</reference>
<evidence type="ECO:0000256" key="1">
    <source>
        <dbReference type="ARBA" id="ARBA00004571"/>
    </source>
</evidence>
<dbReference type="InterPro" id="IPR037066">
    <property type="entry name" value="Plug_dom_sf"/>
</dbReference>
<sequence length="750" mass="84404">MDYKKVLCGVFLCCVFIPILRAQEVQVHGIISDRQTGNSLEMANIILKQLEGKTLTTGTTTDTNGLYEMGGLTPGTYLFTVRYVGYETYTDTLRLASNRSYLKNIRLNRWNESLDEVTVSGVQENVEVGKVSIRPEDLGRIPSPAASGDLASYLQTQPGVVATGDRGGQLFIRGGTPTENLVLVDGVQIYQPFHILGFFSIFPEEVVSKVDLYAGGFGAEYHGRTSSVMDIQLKNGNLYDYKWSASISPFVSDVFFETPVKEGKSSLMISMKGSLIEESSQLYLDEKQPLRFNSQLAKYSSVGENVNCSALLMRTYDRGRLDFEGDEFFKWNNVVAGGRCAGVSEESSVSFFDLNVGFSYFSNEAGSADTRGRFSNIFKSDVDISLVQNLGEVRLDYGFYTDFRNLHHDMSSRFRATEEKKRTFLSTGLYVKATIPFGNKVSIVPGVSASSYLGKVKAGIEPRFQMSWRPRGKVNEEVNVALGIYHQPLVGISDFRDAGTAFTAWRIMPDQERRMGAKHAILGWHQPIGRYFDFSVEGYYKQMDNIPVAAWSTVAQSQTELAYAKGSSMGTDIRLDFDSQNVYFGVGYGYALTEYETAQDHFSTWFGTPVQSYNPPHDRRHKLNVKGGFDYKGFTANVSWIYGSGLPFTRPLGFDSYFSFEERPPEIRDDYGDPRILMEKPFQGRLPEFHRLDVSLEQAIKVSDDFITRLQIGAVNAYDKRNLFFYDVYKQQGINQLSFMPYVSLKIESM</sequence>
<keyword evidence="4" id="KW-0812">Transmembrane</keyword>
<feature type="domain" description="TonB-dependent receptor plug" evidence="8">
    <location>
        <begin position="147"/>
        <end position="224"/>
    </location>
</feature>
<dbReference type="SUPFAM" id="SSF49464">
    <property type="entry name" value="Carboxypeptidase regulatory domain-like"/>
    <property type="match status" value="1"/>
</dbReference>
<dbReference type="PANTHER" id="PTHR30069">
    <property type="entry name" value="TONB-DEPENDENT OUTER MEMBRANE RECEPTOR"/>
    <property type="match status" value="1"/>
</dbReference>
<dbReference type="Pfam" id="PF13620">
    <property type="entry name" value="CarboxypepD_reg"/>
    <property type="match status" value="1"/>
</dbReference>
<protein>
    <submittedName>
        <fullName evidence="9">TonB-dependent receptor</fullName>
    </submittedName>
</protein>
<dbReference type="InterPro" id="IPR036942">
    <property type="entry name" value="Beta-barrel_TonB_sf"/>
</dbReference>
<evidence type="ECO:0000313" key="10">
    <source>
        <dbReference type="Proteomes" id="UP001207918"/>
    </source>
</evidence>
<dbReference type="InterPro" id="IPR008969">
    <property type="entry name" value="CarboxyPept-like_regulatory"/>
</dbReference>